<reference evidence="2 3" key="1">
    <citation type="submission" date="2019-07" db="EMBL/GenBank/DDBJ databases">
        <title>The pathways for chlorine oxyanion respiration interact through the shared metabolite chlorate.</title>
        <authorList>
            <person name="Barnum T.P."/>
            <person name="Cheng Y."/>
            <person name="Hill K.A."/>
            <person name="Lucas L.N."/>
            <person name="Carlson H.K."/>
            <person name="Coates J.D."/>
        </authorList>
    </citation>
    <scope>NUCLEOTIDE SEQUENCE [LARGE SCALE GENOMIC DNA]</scope>
    <source>
        <strain evidence="2 3">BK-1</strain>
    </source>
</reference>
<comment type="caution">
    <text evidence="2">The sequence shown here is derived from an EMBL/GenBank/DDBJ whole genome shotgun (WGS) entry which is preliminary data.</text>
</comment>
<dbReference type="EMBL" id="VMNH01000024">
    <property type="protein sequence ID" value="TVO70559.1"/>
    <property type="molecule type" value="Genomic_DNA"/>
</dbReference>
<evidence type="ECO:0000259" key="1">
    <source>
        <dbReference type="Pfam" id="PF08670"/>
    </source>
</evidence>
<sequence length="156" mass="18171">MVERTQPTLQNNYREDQALLLYNSYLHLTGKRLIDGPENEVSRRLYFAPFALVSHDTMRDPIFNYANQTALDLFEMNWEQFTSLPSRKSAEQPLQEERERLLAEVSSKGFINNYTGIRISSSGNRFFIENAFVWNLADEGEHRGQAAMFSTWRPVT</sequence>
<dbReference type="InterPro" id="IPR013978">
    <property type="entry name" value="MEKHLA"/>
</dbReference>
<dbReference type="Pfam" id="PF08670">
    <property type="entry name" value="MEKHLA"/>
    <property type="match status" value="1"/>
</dbReference>
<keyword evidence="3" id="KW-1185">Reference proteome</keyword>
<accession>A0A557RZK8</accession>
<feature type="domain" description="MEKHLA" evidence="1">
    <location>
        <begin position="18"/>
        <end position="153"/>
    </location>
</feature>
<gene>
    <name evidence="2" type="ORF">FHP88_16330</name>
</gene>
<organism evidence="2 3">
    <name type="scientific">Sedimenticola selenatireducens</name>
    <dbReference type="NCBI Taxonomy" id="191960"/>
    <lineage>
        <taxon>Bacteria</taxon>
        <taxon>Pseudomonadati</taxon>
        <taxon>Pseudomonadota</taxon>
        <taxon>Gammaproteobacteria</taxon>
        <taxon>Chromatiales</taxon>
        <taxon>Sedimenticolaceae</taxon>
        <taxon>Sedimenticola</taxon>
    </lineage>
</organism>
<proteinExistence type="predicted"/>
<protein>
    <submittedName>
        <fullName evidence="2">MEKHLA domain-containing protein</fullName>
    </submittedName>
</protein>
<dbReference type="OrthoDB" id="9794448at2"/>
<evidence type="ECO:0000313" key="2">
    <source>
        <dbReference type="EMBL" id="TVO70559.1"/>
    </source>
</evidence>
<dbReference type="Proteomes" id="UP000316649">
    <property type="component" value="Unassembled WGS sequence"/>
</dbReference>
<dbReference type="AlphaFoldDB" id="A0A557RZK8"/>
<name>A0A557RZK8_9GAMM</name>
<evidence type="ECO:0000313" key="3">
    <source>
        <dbReference type="Proteomes" id="UP000316649"/>
    </source>
</evidence>